<proteinExistence type="predicted"/>
<evidence type="ECO:0000256" key="3">
    <source>
        <dbReference type="SAM" id="SignalP"/>
    </source>
</evidence>
<reference evidence="4 5" key="1">
    <citation type="submission" date="2023-09" db="EMBL/GenBank/DDBJ databases">
        <authorList>
            <person name="Qi X."/>
        </authorList>
    </citation>
    <scope>NUCLEOTIDE SEQUENCE [LARGE SCALE GENOMIC DNA]</scope>
    <source>
        <strain evidence="4 5">S1-1</strain>
    </source>
</reference>
<keyword evidence="3" id="KW-0732">Signal</keyword>
<dbReference type="RefSeq" id="WP_348397775.1">
    <property type="nucleotide sequence ID" value="NZ_CP136600.1"/>
</dbReference>
<evidence type="ECO:0000313" key="5">
    <source>
        <dbReference type="Proteomes" id="UP001301442"/>
    </source>
</evidence>
<feature type="coiled-coil region" evidence="1">
    <location>
        <begin position="61"/>
        <end position="89"/>
    </location>
</feature>
<feature type="region of interest" description="Disordered" evidence="2">
    <location>
        <begin position="141"/>
        <end position="182"/>
    </location>
</feature>
<feature type="signal peptide" evidence="3">
    <location>
        <begin position="1"/>
        <end position="20"/>
    </location>
</feature>
<keyword evidence="5" id="KW-1185">Reference proteome</keyword>
<evidence type="ECO:0000313" key="4">
    <source>
        <dbReference type="EMBL" id="WOH39009.1"/>
    </source>
</evidence>
<gene>
    <name evidence="4" type="ORF">RI844_07245</name>
</gene>
<keyword evidence="1" id="KW-0175">Coiled coil</keyword>
<name>A0ABZ0GTL0_9GAMM</name>
<organism evidence="4 5">
    <name type="scientific">Thalassotalea fonticola</name>
    <dbReference type="NCBI Taxonomy" id="3065649"/>
    <lineage>
        <taxon>Bacteria</taxon>
        <taxon>Pseudomonadati</taxon>
        <taxon>Pseudomonadota</taxon>
        <taxon>Gammaproteobacteria</taxon>
        <taxon>Alteromonadales</taxon>
        <taxon>Colwelliaceae</taxon>
        <taxon>Thalassotalea</taxon>
    </lineage>
</organism>
<dbReference type="Proteomes" id="UP001301442">
    <property type="component" value="Chromosome"/>
</dbReference>
<feature type="chain" id="PRO_5045584622" evidence="3">
    <location>
        <begin position="21"/>
        <end position="182"/>
    </location>
</feature>
<dbReference type="EMBL" id="CP136600">
    <property type="protein sequence ID" value="WOH39009.1"/>
    <property type="molecule type" value="Genomic_DNA"/>
</dbReference>
<evidence type="ECO:0000256" key="1">
    <source>
        <dbReference type="SAM" id="Coils"/>
    </source>
</evidence>
<feature type="compositionally biased region" description="Gly residues" evidence="2">
    <location>
        <begin position="162"/>
        <end position="173"/>
    </location>
</feature>
<accession>A0ABZ0GTL0</accession>
<evidence type="ECO:0000256" key="2">
    <source>
        <dbReference type="SAM" id="MobiDB-lite"/>
    </source>
</evidence>
<protein>
    <submittedName>
        <fullName evidence="4">Uncharacterized protein</fullName>
    </submittedName>
</protein>
<sequence>MKIRTAAFIAPLCFASSLLAVTSFKDNESLMKDYALESNIDDNVAQNELANEDYLYSDILLDETQEDRLKLKEQQRQIAKEKQSKLTNQLNKEAWLALQKQLQQAGEPAKSAEHVVVDVQKAEKLSVDGDSNEIELASLTKSQPISEHQRVLNLEPPIPPGTLGGGNGNGGPGAAQITASAN</sequence>